<gene>
    <name evidence="2" type="ORF">METZ01_LOCUS121513</name>
</gene>
<evidence type="ECO:0008006" key="3">
    <source>
        <dbReference type="Google" id="ProtNLM"/>
    </source>
</evidence>
<dbReference type="Gene3D" id="3.30.1450.10">
    <property type="match status" value="1"/>
</dbReference>
<evidence type="ECO:0000313" key="2">
    <source>
        <dbReference type="EMBL" id="SVA68659.1"/>
    </source>
</evidence>
<accession>A0A381XV49</accession>
<dbReference type="AlphaFoldDB" id="A0A381XV49"/>
<proteinExistence type="predicted"/>
<evidence type="ECO:0000256" key="1">
    <source>
        <dbReference type="ARBA" id="ARBA00022729"/>
    </source>
</evidence>
<dbReference type="InterPro" id="IPR037873">
    <property type="entry name" value="BamE-like"/>
</dbReference>
<dbReference type="EMBL" id="UINC01016502">
    <property type="protein sequence ID" value="SVA68659.1"/>
    <property type="molecule type" value="Genomic_DNA"/>
</dbReference>
<keyword evidence="1" id="KW-0732">Signal</keyword>
<sequence>MKKNRLKPIWFLILFFLTACYGTVGKNFDSSQLKTIQNNVTSKEEILKNFGSPFKKGIERGQTMWTYQFDQWNAIGAAQSKDLVILFDQKNIVKGYRYTSSGPENP</sequence>
<organism evidence="2">
    <name type="scientific">marine metagenome</name>
    <dbReference type="NCBI Taxonomy" id="408172"/>
    <lineage>
        <taxon>unclassified sequences</taxon>
        <taxon>metagenomes</taxon>
        <taxon>ecological metagenomes</taxon>
    </lineage>
</organism>
<protein>
    <recommendedName>
        <fullName evidence="3">Lipoprotein SmpA/OmlA domain-containing protein</fullName>
    </recommendedName>
</protein>
<name>A0A381XV49_9ZZZZ</name>
<reference evidence="2" key="1">
    <citation type="submission" date="2018-05" db="EMBL/GenBank/DDBJ databases">
        <authorList>
            <person name="Lanie J.A."/>
            <person name="Ng W.-L."/>
            <person name="Kazmierczak K.M."/>
            <person name="Andrzejewski T.M."/>
            <person name="Davidsen T.M."/>
            <person name="Wayne K.J."/>
            <person name="Tettelin H."/>
            <person name="Glass J.I."/>
            <person name="Rusch D."/>
            <person name="Podicherti R."/>
            <person name="Tsui H.-C.T."/>
            <person name="Winkler M.E."/>
        </authorList>
    </citation>
    <scope>NUCLEOTIDE SEQUENCE</scope>
</reference>
<dbReference type="PROSITE" id="PS51257">
    <property type="entry name" value="PROKAR_LIPOPROTEIN"/>
    <property type="match status" value="1"/>
</dbReference>